<evidence type="ECO:0000256" key="2">
    <source>
        <dbReference type="ARBA" id="ARBA00023015"/>
    </source>
</evidence>
<dbReference type="Gene3D" id="3.40.190.290">
    <property type="match status" value="1"/>
</dbReference>
<evidence type="ECO:0000259" key="5">
    <source>
        <dbReference type="PROSITE" id="PS50931"/>
    </source>
</evidence>
<gene>
    <name evidence="6" type="ORF">LA66_01170</name>
</gene>
<keyword evidence="3" id="KW-0238">DNA-binding</keyword>
<dbReference type="SUPFAM" id="SSF53850">
    <property type="entry name" value="Periplasmic binding protein-like II"/>
    <property type="match status" value="1"/>
</dbReference>
<keyword evidence="4" id="KW-0804">Transcription</keyword>
<dbReference type="RefSeq" id="WP_039188138.1">
    <property type="nucleotide sequence ID" value="NZ_JRFJ01000001.1"/>
</dbReference>
<dbReference type="OrthoDB" id="9815174at2"/>
<protein>
    <recommendedName>
        <fullName evidence="5">HTH lysR-type domain-containing protein</fullName>
    </recommendedName>
</protein>
<reference evidence="6 7" key="1">
    <citation type="submission" date="2014-09" db="EMBL/GenBank/DDBJ databases">
        <title>Isolation and characterization of Aurantimonas altamirensis ON-56566 from clinical sample following a dog bite.</title>
        <authorList>
            <person name="Eshaghi A."/>
            <person name="Li A."/>
            <person name="Shahinas D."/>
            <person name="Bahn P."/>
            <person name="Kus J.V."/>
            <person name="Patel S.N."/>
        </authorList>
    </citation>
    <scope>NUCLEOTIDE SEQUENCE [LARGE SCALE GENOMIC DNA]</scope>
    <source>
        <strain evidence="6 7">ON-56566</strain>
    </source>
</reference>
<evidence type="ECO:0000313" key="6">
    <source>
        <dbReference type="EMBL" id="KHJ55314.1"/>
    </source>
</evidence>
<comment type="similarity">
    <text evidence="1">Belongs to the LysR transcriptional regulatory family.</text>
</comment>
<dbReference type="Pfam" id="PF00126">
    <property type="entry name" value="HTH_1"/>
    <property type="match status" value="1"/>
</dbReference>
<dbReference type="GO" id="GO:0003700">
    <property type="term" value="F:DNA-binding transcription factor activity"/>
    <property type="evidence" value="ECO:0007669"/>
    <property type="project" value="InterPro"/>
</dbReference>
<dbReference type="InterPro" id="IPR036390">
    <property type="entry name" value="WH_DNA-bd_sf"/>
</dbReference>
<evidence type="ECO:0000256" key="4">
    <source>
        <dbReference type="ARBA" id="ARBA00023163"/>
    </source>
</evidence>
<evidence type="ECO:0000256" key="3">
    <source>
        <dbReference type="ARBA" id="ARBA00023125"/>
    </source>
</evidence>
<evidence type="ECO:0000256" key="1">
    <source>
        <dbReference type="ARBA" id="ARBA00009437"/>
    </source>
</evidence>
<dbReference type="STRING" id="370622.LA66_01170"/>
<dbReference type="GO" id="GO:0010628">
    <property type="term" value="P:positive regulation of gene expression"/>
    <property type="evidence" value="ECO:0007669"/>
    <property type="project" value="TreeGrafter"/>
</dbReference>
<dbReference type="InterPro" id="IPR000847">
    <property type="entry name" value="LysR_HTH_N"/>
</dbReference>
<keyword evidence="2" id="KW-0805">Transcription regulation</keyword>
<name>A0A0B1Q4J9_9HYPH</name>
<dbReference type="PROSITE" id="PS50931">
    <property type="entry name" value="HTH_LYSR"/>
    <property type="match status" value="1"/>
</dbReference>
<dbReference type="GO" id="GO:0043565">
    <property type="term" value="F:sequence-specific DNA binding"/>
    <property type="evidence" value="ECO:0007669"/>
    <property type="project" value="TreeGrafter"/>
</dbReference>
<dbReference type="Gene3D" id="1.10.10.10">
    <property type="entry name" value="Winged helix-like DNA-binding domain superfamily/Winged helix DNA-binding domain"/>
    <property type="match status" value="1"/>
</dbReference>
<comment type="caution">
    <text evidence="6">The sequence shown here is derived from an EMBL/GenBank/DDBJ whole genome shotgun (WGS) entry which is preliminary data.</text>
</comment>
<dbReference type="InterPro" id="IPR036388">
    <property type="entry name" value="WH-like_DNA-bd_sf"/>
</dbReference>
<dbReference type="PANTHER" id="PTHR30427">
    <property type="entry name" value="TRANSCRIPTIONAL ACTIVATOR PROTEIN LYSR"/>
    <property type="match status" value="1"/>
</dbReference>
<proteinExistence type="inferred from homology"/>
<dbReference type="EMBL" id="JRFJ01000001">
    <property type="protein sequence ID" value="KHJ55314.1"/>
    <property type="molecule type" value="Genomic_DNA"/>
</dbReference>
<organism evidence="6 7">
    <name type="scientific">Aureimonas altamirensis</name>
    <dbReference type="NCBI Taxonomy" id="370622"/>
    <lineage>
        <taxon>Bacteria</taxon>
        <taxon>Pseudomonadati</taxon>
        <taxon>Pseudomonadota</taxon>
        <taxon>Alphaproteobacteria</taxon>
        <taxon>Hyphomicrobiales</taxon>
        <taxon>Aurantimonadaceae</taxon>
        <taxon>Aureimonas</taxon>
    </lineage>
</organism>
<evidence type="ECO:0000313" key="7">
    <source>
        <dbReference type="Proteomes" id="UP000030826"/>
    </source>
</evidence>
<dbReference type="Pfam" id="PF03466">
    <property type="entry name" value="LysR_substrate"/>
    <property type="match status" value="1"/>
</dbReference>
<dbReference type="PRINTS" id="PR00039">
    <property type="entry name" value="HTHLYSR"/>
</dbReference>
<dbReference type="PANTHER" id="PTHR30427:SF1">
    <property type="entry name" value="TRANSCRIPTIONAL ACTIVATOR PROTEIN LYSR"/>
    <property type="match status" value="1"/>
</dbReference>
<accession>A0A0B1Q4J9</accession>
<sequence>MKLTHRQVEFFKAVMEQGTITGAAVSLRVSQPAVSKALGVLEGEIGFALFQRTQNGLVPTVEARAFYTEVERSFIGLRYLSSVASDLMALKHGRLVVGVIPALSVRWLPLAVARFIERFPESNLTFEAFSSPQMAQLVGQGRIDIGVCQASTNDPAVVRTPMFDIEVGAVLPAGNRLANKAQIELADLSDQTLISLSRADVISRQLDELSADTGIKMHRSVEVSLGSTLCNLVAEGAGIGLVDAETYHCCRGPALVWRPFAPFVSMPISLLRSQRRPPSRMEHEFIKHLYTSPPVMRIE</sequence>
<dbReference type="AlphaFoldDB" id="A0A0B1Q4J9"/>
<dbReference type="SUPFAM" id="SSF46785">
    <property type="entry name" value="Winged helix' DNA-binding domain"/>
    <property type="match status" value="1"/>
</dbReference>
<dbReference type="InterPro" id="IPR005119">
    <property type="entry name" value="LysR_subst-bd"/>
</dbReference>
<feature type="domain" description="HTH lysR-type" evidence="5">
    <location>
        <begin position="1"/>
        <end position="60"/>
    </location>
</feature>
<dbReference type="Proteomes" id="UP000030826">
    <property type="component" value="Unassembled WGS sequence"/>
</dbReference>